<dbReference type="Proteomes" id="UP001156629">
    <property type="component" value="Unassembled WGS sequence"/>
</dbReference>
<dbReference type="Gene3D" id="3.10.290.10">
    <property type="entry name" value="RNA-binding S4 domain"/>
    <property type="match status" value="1"/>
</dbReference>
<dbReference type="EMBL" id="BSNV01000002">
    <property type="protein sequence ID" value="GLQ64770.1"/>
    <property type="molecule type" value="Genomic_DNA"/>
</dbReference>
<dbReference type="PANTHER" id="PTHR11831:SF4">
    <property type="entry name" value="SMALL RIBOSOMAL SUBUNIT PROTEIN US4M"/>
    <property type="match status" value="1"/>
</dbReference>
<evidence type="ECO:0000313" key="12">
    <source>
        <dbReference type="EMBL" id="GLQ64770.1"/>
    </source>
</evidence>
<organism evidence="12 13">
    <name type="scientific">Gluconobacter kondonii</name>
    <dbReference type="NCBI Taxonomy" id="941463"/>
    <lineage>
        <taxon>Bacteria</taxon>
        <taxon>Pseudomonadati</taxon>
        <taxon>Pseudomonadota</taxon>
        <taxon>Alphaproteobacteria</taxon>
        <taxon>Acetobacterales</taxon>
        <taxon>Acetobacteraceae</taxon>
        <taxon>Gluconobacter</taxon>
    </lineage>
</organism>
<feature type="domain" description="Small ribosomal subunit protein uS4 N-terminal" evidence="11">
    <location>
        <begin position="73"/>
        <end position="163"/>
    </location>
</feature>
<evidence type="ECO:0000256" key="8">
    <source>
        <dbReference type="RuleBase" id="RU003699"/>
    </source>
</evidence>
<dbReference type="Gene3D" id="1.10.1050.10">
    <property type="entry name" value="Ribosomal Protein S4 Delta 41, Chain A, domain 1"/>
    <property type="match status" value="1"/>
</dbReference>
<dbReference type="InterPro" id="IPR001912">
    <property type="entry name" value="Ribosomal_uS4_N"/>
</dbReference>
<evidence type="ECO:0000259" key="10">
    <source>
        <dbReference type="SMART" id="SM00363"/>
    </source>
</evidence>
<dbReference type="SMART" id="SM00363">
    <property type="entry name" value="S4"/>
    <property type="match status" value="1"/>
</dbReference>
<evidence type="ECO:0000256" key="3">
    <source>
        <dbReference type="ARBA" id="ARBA00022884"/>
    </source>
</evidence>
<evidence type="ECO:0000256" key="5">
    <source>
        <dbReference type="ARBA" id="ARBA00023274"/>
    </source>
</evidence>
<dbReference type="InterPro" id="IPR022801">
    <property type="entry name" value="Ribosomal_uS4"/>
</dbReference>
<proteinExistence type="inferred from homology"/>
<comment type="subunit">
    <text evidence="7">Part of the 30S ribosomal subunit. Contacts protein S5. The interaction surface between S4 and S5 is involved in control of translational fidelity.</text>
</comment>
<dbReference type="PROSITE" id="PS00632">
    <property type="entry name" value="RIBOSOMAL_S4"/>
    <property type="match status" value="1"/>
</dbReference>
<dbReference type="Pfam" id="PF01479">
    <property type="entry name" value="S4"/>
    <property type="match status" value="1"/>
</dbReference>
<keyword evidence="3 7" id="KW-0694">RNA-binding</keyword>
<evidence type="ECO:0000256" key="1">
    <source>
        <dbReference type="ARBA" id="ARBA00007465"/>
    </source>
</evidence>
<comment type="function">
    <text evidence="7">With S5 and S12 plays an important role in translational accuracy.</text>
</comment>
<dbReference type="CDD" id="cd00165">
    <property type="entry name" value="S4"/>
    <property type="match status" value="1"/>
</dbReference>
<keyword evidence="13" id="KW-1185">Reference proteome</keyword>
<feature type="region of interest" description="Disordered" evidence="9">
    <location>
        <begin position="96"/>
        <end position="117"/>
    </location>
</feature>
<reference evidence="13" key="1">
    <citation type="journal article" date="2019" name="Int. J. Syst. Evol. Microbiol.">
        <title>The Global Catalogue of Microorganisms (GCM) 10K type strain sequencing project: providing services to taxonomists for standard genome sequencing and annotation.</title>
        <authorList>
            <consortium name="The Broad Institute Genomics Platform"/>
            <consortium name="The Broad Institute Genome Sequencing Center for Infectious Disease"/>
            <person name="Wu L."/>
            <person name="Ma J."/>
        </authorList>
    </citation>
    <scope>NUCLEOTIDE SEQUENCE [LARGE SCALE GENOMIC DNA]</scope>
    <source>
        <strain evidence="13">NBRC 3266</strain>
    </source>
</reference>
<dbReference type="HAMAP" id="MF_01306_B">
    <property type="entry name" value="Ribosomal_uS4_B"/>
    <property type="match status" value="1"/>
</dbReference>
<dbReference type="Pfam" id="PF00163">
    <property type="entry name" value="Ribosomal_S4"/>
    <property type="match status" value="1"/>
</dbReference>
<evidence type="ECO:0000256" key="6">
    <source>
        <dbReference type="ARBA" id="ARBA00035254"/>
    </source>
</evidence>
<evidence type="ECO:0000256" key="4">
    <source>
        <dbReference type="ARBA" id="ARBA00022980"/>
    </source>
</evidence>
<gene>
    <name evidence="7" type="primary">rpsD</name>
    <name evidence="12" type="ORF">GCM10007870_03540</name>
</gene>
<protein>
    <recommendedName>
        <fullName evidence="6 7">Small ribosomal subunit protein uS4</fullName>
    </recommendedName>
</protein>
<accession>A0ABQ5WN10</accession>
<keyword evidence="5 7" id="KW-0687">Ribonucleoprotein</keyword>
<dbReference type="PROSITE" id="PS50889">
    <property type="entry name" value="S4"/>
    <property type="match status" value="1"/>
</dbReference>
<keyword evidence="4 7" id="KW-0689">Ribosomal protein</keyword>
<keyword evidence="2 7" id="KW-0699">rRNA-binding</keyword>
<dbReference type="NCBIfam" id="NF003717">
    <property type="entry name" value="PRK05327.1"/>
    <property type="match status" value="1"/>
</dbReference>
<evidence type="ECO:0000313" key="13">
    <source>
        <dbReference type="Proteomes" id="UP001156629"/>
    </source>
</evidence>
<name>A0ABQ5WN10_9PROT</name>
<sequence>MTAIGDSCRRDGTAGNVDVPAGPIARESAIPSARHLGARPLFPIRERAYRHNKTDRHAAWGGSDEYRGQPMSKRLESKYKINRRLGVNLWGRAKSPVNRREYGPGQHGQRRKQKPSDFSIQLMAKQKLKGYYGNISEKQFRKYYDEAVRRKGDTSENLIGLLERRLDAVVYRLKFAITPFASRQFISHGHVTVNGKKVNIPSYLVKEGDVIEVRSSSKQLAIVLDAVQTGERDTPEYVEVDHRQMKGTFLRVPVLSDVPYPVQMEPNLVVEFYSR</sequence>
<feature type="region of interest" description="Disordered" evidence="9">
    <location>
        <begin position="1"/>
        <end position="22"/>
    </location>
</feature>
<dbReference type="InterPro" id="IPR036986">
    <property type="entry name" value="S4_RNA-bd_sf"/>
</dbReference>
<comment type="similarity">
    <text evidence="1 7 8">Belongs to the universal ribosomal protein uS4 family.</text>
</comment>
<comment type="function">
    <text evidence="7">One of the primary rRNA binding proteins, it binds directly to 16S rRNA where it nucleates assembly of the body of the 30S subunit.</text>
</comment>
<comment type="caution">
    <text evidence="12">The sequence shown here is derived from an EMBL/GenBank/DDBJ whole genome shotgun (WGS) entry which is preliminary data.</text>
</comment>
<dbReference type="InterPro" id="IPR018079">
    <property type="entry name" value="Ribosomal_uS4_CS"/>
</dbReference>
<evidence type="ECO:0000256" key="9">
    <source>
        <dbReference type="SAM" id="MobiDB-lite"/>
    </source>
</evidence>
<dbReference type="NCBIfam" id="TIGR01017">
    <property type="entry name" value="rpsD_bact"/>
    <property type="match status" value="1"/>
</dbReference>
<dbReference type="SUPFAM" id="SSF55174">
    <property type="entry name" value="Alpha-L RNA-binding motif"/>
    <property type="match status" value="1"/>
</dbReference>
<evidence type="ECO:0000259" key="11">
    <source>
        <dbReference type="SMART" id="SM01390"/>
    </source>
</evidence>
<dbReference type="PANTHER" id="PTHR11831">
    <property type="entry name" value="30S 40S RIBOSOMAL PROTEIN"/>
    <property type="match status" value="1"/>
</dbReference>
<evidence type="ECO:0000256" key="2">
    <source>
        <dbReference type="ARBA" id="ARBA00022730"/>
    </source>
</evidence>
<dbReference type="InterPro" id="IPR005709">
    <property type="entry name" value="Ribosomal_uS4_bac-type"/>
</dbReference>
<dbReference type="InterPro" id="IPR002942">
    <property type="entry name" value="S4_RNA-bd"/>
</dbReference>
<feature type="domain" description="RNA-binding S4" evidence="10">
    <location>
        <begin position="164"/>
        <end position="228"/>
    </location>
</feature>
<evidence type="ECO:0000256" key="7">
    <source>
        <dbReference type="HAMAP-Rule" id="MF_01306"/>
    </source>
</evidence>
<dbReference type="SMART" id="SM01390">
    <property type="entry name" value="Ribosomal_S4"/>
    <property type="match status" value="1"/>
</dbReference>